<dbReference type="RefSeq" id="WP_084090735.1">
    <property type="nucleotide sequence ID" value="NZ_FWXD01000011.1"/>
</dbReference>
<organism evidence="9 10">
    <name type="scientific">Andreprevotia lacus DSM 23236</name>
    <dbReference type="NCBI Taxonomy" id="1121001"/>
    <lineage>
        <taxon>Bacteria</taxon>
        <taxon>Pseudomonadati</taxon>
        <taxon>Pseudomonadota</taxon>
        <taxon>Betaproteobacteria</taxon>
        <taxon>Neisseriales</taxon>
        <taxon>Chitinibacteraceae</taxon>
        <taxon>Andreprevotia</taxon>
    </lineage>
</organism>
<dbReference type="Gene3D" id="3.40.50.2300">
    <property type="match status" value="1"/>
</dbReference>
<dbReference type="SUPFAM" id="SSF48452">
    <property type="entry name" value="TPR-like"/>
    <property type="match status" value="1"/>
</dbReference>
<keyword evidence="10" id="KW-1185">Reference proteome</keyword>
<protein>
    <submittedName>
        <fullName evidence="9">Tetratricopeptide repeat-containing protein</fullName>
    </submittedName>
</protein>
<dbReference type="PANTHER" id="PTHR48111">
    <property type="entry name" value="REGULATOR OF RPOS"/>
    <property type="match status" value="1"/>
</dbReference>
<dbReference type="SUPFAM" id="SSF52172">
    <property type="entry name" value="CheY-like"/>
    <property type="match status" value="1"/>
</dbReference>
<dbReference type="PANTHER" id="PTHR48111:SF1">
    <property type="entry name" value="TWO-COMPONENT RESPONSE REGULATOR ORR33"/>
    <property type="match status" value="1"/>
</dbReference>
<dbReference type="InterPro" id="IPR011990">
    <property type="entry name" value="TPR-like_helical_dom_sf"/>
</dbReference>
<dbReference type="OrthoDB" id="7298659at2"/>
<dbReference type="InterPro" id="IPR019734">
    <property type="entry name" value="TPR_rpt"/>
</dbReference>
<dbReference type="STRING" id="1121001.SAMN02745857_02078"/>
<keyword evidence="7" id="KW-0802">TPR repeat</keyword>
<dbReference type="Pfam" id="PF14559">
    <property type="entry name" value="TPR_19"/>
    <property type="match status" value="1"/>
</dbReference>
<dbReference type="Pfam" id="PF13432">
    <property type="entry name" value="TPR_16"/>
    <property type="match status" value="1"/>
</dbReference>
<dbReference type="SMART" id="SM00448">
    <property type="entry name" value="REC"/>
    <property type="match status" value="1"/>
</dbReference>
<keyword evidence="5" id="KW-0804">Transcription</keyword>
<evidence type="ECO:0000313" key="10">
    <source>
        <dbReference type="Proteomes" id="UP000192761"/>
    </source>
</evidence>
<evidence type="ECO:0000256" key="6">
    <source>
        <dbReference type="PROSITE-ProRule" id="PRU00169"/>
    </source>
</evidence>
<evidence type="ECO:0000259" key="8">
    <source>
        <dbReference type="PROSITE" id="PS50110"/>
    </source>
</evidence>
<accession>A0A1W1XMY1</accession>
<dbReference type="EMBL" id="FWXD01000011">
    <property type="protein sequence ID" value="SMC25222.1"/>
    <property type="molecule type" value="Genomic_DNA"/>
</dbReference>
<dbReference type="GO" id="GO:0000976">
    <property type="term" value="F:transcription cis-regulatory region binding"/>
    <property type="evidence" value="ECO:0007669"/>
    <property type="project" value="TreeGrafter"/>
</dbReference>
<dbReference type="GO" id="GO:0006355">
    <property type="term" value="P:regulation of DNA-templated transcription"/>
    <property type="evidence" value="ECO:0007669"/>
    <property type="project" value="TreeGrafter"/>
</dbReference>
<reference evidence="9 10" key="1">
    <citation type="submission" date="2017-04" db="EMBL/GenBank/DDBJ databases">
        <authorList>
            <person name="Afonso C.L."/>
            <person name="Miller P.J."/>
            <person name="Scott M.A."/>
            <person name="Spackman E."/>
            <person name="Goraichik I."/>
            <person name="Dimitrov K.M."/>
            <person name="Suarez D.L."/>
            <person name="Swayne D.E."/>
        </authorList>
    </citation>
    <scope>NUCLEOTIDE SEQUENCE [LARGE SCALE GENOMIC DNA]</scope>
    <source>
        <strain evidence="9 10">DSM 23236</strain>
    </source>
</reference>
<dbReference type="Gene3D" id="1.25.40.10">
    <property type="entry name" value="Tetratricopeptide repeat domain"/>
    <property type="match status" value="2"/>
</dbReference>
<dbReference type="GO" id="GO:0000156">
    <property type="term" value="F:phosphorelay response regulator activity"/>
    <property type="evidence" value="ECO:0007669"/>
    <property type="project" value="TreeGrafter"/>
</dbReference>
<proteinExistence type="predicted"/>
<dbReference type="PROSITE" id="PS50293">
    <property type="entry name" value="TPR_REGION"/>
    <property type="match status" value="1"/>
</dbReference>
<evidence type="ECO:0000256" key="4">
    <source>
        <dbReference type="ARBA" id="ARBA00023125"/>
    </source>
</evidence>
<dbReference type="PROSITE" id="PS50005">
    <property type="entry name" value="TPR"/>
    <property type="match status" value="1"/>
</dbReference>
<evidence type="ECO:0000256" key="1">
    <source>
        <dbReference type="ARBA" id="ARBA00022553"/>
    </source>
</evidence>
<dbReference type="AlphaFoldDB" id="A0A1W1XMY1"/>
<evidence type="ECO:0000256" key="3">
    <source>
        <dbReference type="ARBA" id="ARBA00023015"/>
    </source>
</evidence>
<keyword evidence="2" id="KW-0902">Two-component regulatory system</keyword>
<keyword evidence="4" id="KW-0238">DNA-binding</keyword>
<evidence type="ECO:0000256" key="2">
    <source>
        <dbReference type="ARBA" id="ARBA00023012"/>
    </source>
</evidence>
<name>A0A1W1XMY1_9NEIS</name>
<evidence type="ECO:0000256" key="5">
    <source>
        <dbReference type="ARBA" id="ARBA00023163"/>
    </source>
</evidence>
<dbReference type="SMART" id="SM00028">
    <property type="entry name" value="TPR"/>
    <property type="match status" value="3"/>
</dbReference>
<evidence type="ECO:0000256" key="7">
    <source>
        <dbReference type="PROSITE-ProRule" id="PRU00339"/>
    </source>
</evidence>
<dbReference type="GO" id="GO:0005829">
    <property type="term" value="C:cytosol"/>
    <property type="evidence" value="ECO:0007669"/>
    <property type="project" value="TreeGrafter"/>
</dbReference>
<dbReference type="GO" id="GO:0032993">
    <property type="term" value="C:protein-DNA complex"/>
    <property type="evidence" value="ECO:0007669"/>
    <property type="project" value="TreeGrafter"/>
</dbReference>
<dbReference type="PROSITE" id="PS50110">
    <property type="entry name" value="RESPONSE_REGULATORY"/>
    <property type="match status" value="1"/>
</dbReference>
<feature type="domain" description="Response regulatory" evidence="8">
    <location>
        <begin position="8"/>
        <end position="127"/>
    </location>
</feature>
<sequence length="538" mass="59596">MSEFNEARVLVADDASVVRQSVRMTLSQSGISRVDTAASVGETRRRLKNGVYDVVLCDYYFGEGTTGQELLEEMRHTGELPLGTIWFMITAEASYEKVVAVAEVGPDDYLIKPFTSAKLTDRLKVAWDKKQFFRPVYDKIEQNDPNGAIEVLRDILEVAEQYRNDALRLLSNLLLQTGRLDEARVLLEEVLQNRVVPWAKLNLARVLNKQGNKTQAEAALQAAINDHAQYVDAYEELANMYMTEGRLDEAMAVFDKCLSMTPNNVSRLQKAGNLANMMGDSNKARQLLEKAVTCGGNSSVLAPETVLQLALAARRDQASADAEKYLKMVSGICQREETLKNRVVGALASALFSGKAEALNDVAEMLSRPDFTLELAVNWIMTADQVCPPTVDGEQANDNVPPYKWLAALARRFITTKYISGMLESAASQRPAWAHYIQQVGQDVSDLNRDGVQVLMKNQFSEALAKLLPAAESTYNHRLMLSATHAGIKAMQAGEVADGARRKLILTLDQFLERLEGMTDEGVLYSMRNDLNQLSGGK</sequence>
<dbReference type="InterPro" id="IPR001789">
    <property type="entry name" value="Sig_transdc_resp-reg_receiver"/>
</dbReference>
<dbReference type="InterPro" id="IPR011006">
    <property type="entry name" value="CheY-like_superfamily"/>
</dbReference>
<feature type="modified residue" description="4-aspartylphosphate" evidence="6">
    <location>
        <position position="58"/>
    </location>
</feature>
<dbReference type="Pfam" id="PF00072">
    <property type="entry name" value="Response_reg"/>
    <property type="match status" value="1"/>
</dbReference>
<gene>
    <name evidence="9" type="ORF">SAMN02745857_02078</name>
</gene>
<dbReference type="InterPro" id="IPR039420">
    <property type="entry name" value="WalR-like"/>
</dbReference>
<evidence type="ECO:0000313" key="9">
    <source>
        <dbReference type="EMBL" id="SMC25222.1"/>
    </source>
</evidence>
<keyword evidence="3" id="KW-0805">Transcription regulation</keyword>
<feature type="repeat" description="TPR" evidence="7">
    <location>
        <begin position="231"/>
        <end position="264"/>
    </location>
</feature>
<keyword evidence="1 6" id="KW-0597">Phosphoprotein</keyword>
<dbReference type="Proteomes" id="UP000192761">
    <property type="component" value="Unassembled WGS sequence"/>
</dbReference>